<proteinExistence type="predicted"/>
<reference evidence="1" key="1">
    <citation type="submission" date="2020-11" db="EMBL/GenBank/DDBJ databases">
        <title>Gallibacterium anatis 1637, full genome, WGS.</title>
        <authorList>
            <person name="Laishevtcev A.I."/>
            <person name="Yakimova E.A."/>
            <person name="Petkovich D."/>
            <person name="Stepanova T.V."/>
            <person name="Kalendr R.S."/>
            <person name="Rubalsky E.O."/>
            <person name="Zulkarneev E.R."/>
            <person name="Aleshkin A.V."/>
        </authorList>
    </citation>
    <scope>NUCLEOTIDE SEQUENCE</scope>
    <source>
        <strain evidence="1">1637</strain>
    </source>
</reference>
<evidence type="ECO:0000313" key="1">
    <source>
        <dbReference type="EMBL" id="MBF4102382.1"/>
    </source>
</evidence>
<dbReference type="AlphaFoldDB" id="A0A930Y8F7"/>
<gene>
    <name evidence="1" type="ORF">INT80_04160</name>
</gene>
<accession>A0A930Y8F7</accession>
<name>A0A930Y8F7_9PAST</name>
<organism evidence="1">
    <name type="scientific">Gallibacterium anatis</name>
    <dbReference type="NCBI Taxonomy" id="750"/>
    <lineage>
        <taxon>Bacteria</taxon>
        <taxon>Pseudomonadati</taxon>
        <taxon>Pseudomonadota</taxon>
        <taxon>Gammaproteobacteria</taxon>
        <taxon>Pasteurellales</taxon>
        <taxon>Pasteurellaceae</taxon>
        <taxon>Gallibacterium</taxon>
    </lineage>
</organism>
<sequence length="49" mass="5298">MANTLVVASNVIGTASLLCKALIQKPKVIAVCFQRLKLNSNMAEFYTAL</sequence>
<dbReference type="EMBL" id="JADION010000009">
    <property type="protein sequence ID" value="MBF4102382.1"/>
    <property type="molecule type" value="Genomic_DNA"/>
</dbReference>
<comment type="caution">
    <text evidence="1">The sequence shown here is derived from an EMBL/GenBank/DDBJ whole genome shotgun (WGS) entry which is preliminary data.</text>
</comment>
<protein>
    <submittedName>
        <fullName evidence="1">Uncharacterized protein</fullName>
    </submittedName>
</protein>